<dbReference type="AlphaFoldDB" id="A0A2C9X2U7"/>
<proteinExistence type="predicted"/>
<feature type="domain" description="Transposase Helix-turn-helix" evidence="1">
    <location>
        <begin position="48"/>
        <end position="93"/>
    </location>
</feature>
<gene>
    <name evidence="2" type="ORF">B9X95_20510</name>
</gene>
<comment type="caution">
    <text evidence="2">The sequence shown here is derived from an EMBL/GenBank/DDBJ whole genome shotgun (WGS) entry which is preliminary data.</text>
</comment>
<reference evidence="2 3" key="1">
    <citation type="submission" date="2017-05" db="EMBL/GenBank/DDBJ databases">
        <authorList>
            <person name="Song R."/>
            <person name="Chenine A.L."/>
            <person name="Ruprecht R.M."/>
        </authorList>
    </citation>
    <scope>NUCLEOTIDE SEQUENCE [LARGE SCALE GENOMIC DNA]</scope>
    <source>
        <strain evidence="2 3">PR350</strain>
    </source>
</reference>
<protein>
    <submittedName>
        <fullName evidence="2">IS5/IS1182 family transposase</fullName>
    </submittedName>
</protein>
<dbReference type="EMBL" id="NGEL01000193">
    <property type="protein sequence ID" value="OTM78801.1"/>
    <property type="molecule type" value="Genomic_DNA"/>
</dbReference>
<dbReference type="InterPro" id="IPR027805">
    <property type="entry name" value="Transposase_HTH_dom"/>
</dbReference>
<sequence>MNYSKVKTLPSQHFKRLVEIKPSTFAERLEVLRVAQSDSRRGRPSILLLEDQLLMTLSYWREHRTLFHVAMTYGIHESRASRIIQKIENLLIKSDKFHLPKKLPKGEGVDWEVIVIDATEMTIERPKKQKNYYSGKKKRHTIKA</sequence>
<organism evidence="2 3">
    <name type="scientific">Acinetobacter baumannii</name>
    <dbReference type="NCBI Taxonomy" id="470"/>
    <lineage>
        <taxon>Bacteria</taxon>
        <taxon>Pseudomonadati</taxon>
        <taxon>Pseudomonadota</taxon>
        <taxon>Gammaproteobacteria</taxon>
        <taxon>Moraxellales</taxon>
        <taxon>Moraxellaceae</taxon>
        <taxon>Acinetobacter</taxon>
        <taxon>Acinetobacter calcoaceticus/baumannii complex</taxon>
    </lineage>
</organism>
<dbReference type="Pfam" id="PF13613">
    <property type="entry name" value="HTH_Tnp_4"/>
    <property type="match status" value="1"/>
</dbReference>
<evidence type="ECO:0000259" key="1">
    <source>
        <dbReference type="Pfam" id="PF13613"/>
    </source>
</evidence>
<dbReference type="Proteomes" id="UP000194699">
    <property type="component" value="Unassembled WGS sequence"/>
</dbReference>
<evidence type="ECO:0000313" key="3">
    <source>
        <dbReference type="Proteomes" id="UP000194699"/>
    </source>
</evidence>
<evidence type="ECO:0000313" key="2">
    <source>
        <dbReference type="EMBL" id="OTM78801.1"/>
    </source>
</evidence>
<dbReference type="RefSeq" id="WP_086249977.1">
    <property type="nucleotide sequence ID" value="NZ_CP134579.1"/>
</dbReference>
<accession>A0A2C9X2U7</accession>
<name>A0A2C9X2U7_ACIBA</name>